<evidence type="ECO:0000259" key="7">
    <source>
        <dbReference type="SMART" id="SM00331"/>
    </source>
</evidence>
<sequence length="842" mass="96811">MHRIIFGILLICIIHFSVSAQTNIDSLQTIIEKGTQSEKLDALLEISTIYLSINVDTSLIFANKSLELSKEIQDKTREAKALKKRGVANYYLSNIDSALVDFKQSKHIYNKLKMRKEEAGLLSNIGIIETDLSNYQQALEDLNAALHIYQDINDSVGICTVYGSIGAIYLSVSSYEKALNYFQQSYDIAIKAGDEFSKTSALHNMGLVYHSWGEFEKAVSRYQEAMKMAQERDDQRTVGHITLNIGVVYYDWGNYDKALEYYQKALSIHEQMGDLPNMTNSLNNMAIIYEHKKERDKALDLYMKALSLAKDAGRKVSVGTAYLNLGTFYTGEQNYDKAIEYFRKSLELRKEIEDHRGVATALISLGNVYSELKQQRKAINYYKSGMNLLEALNSLNDLKETYGSIAMAYKDMGDYKKAFQFYEKYTLLKDSVFNKEAHQNITDIQTKYETEQKEKEIELLNKEKLVDQLKMQEQDAAIKKQRILIIAFIFVFALILVFSIIVYRLYNRIRTANHVLARQNKEIREQKAEIESQRDDITYKNTELEQKNEEITAQRDEIEAQRDMVMQQKEQIESIHLEVTQSIDYAMRIQQAVLPAQSLLTNKGLDHFILFKPKDKVSGDFYWWTEIEDFTVITAADCTGHGVPGAFMSLLGISFLREIVMKEYITHPGVILRRLRKEVVKSLSQTGKEGTQKDGMDMSLLVINHKEQTFAWAGANNPLWIVRADDHVDYDDMASKIEVIKADKMPIGIYERMDKFQNHELQLCNNDKLYMFSDGFPDQFGGPKGKKYKQKAFKRLIASTSHLSMVELGAYLEQELKKWMQHNGEHFEQVDDITVLGISVSI</sequence>
<feature type="repeat" description="TPR" evidence="4">
    <location>
        <begin position="159"/>
        <end position="192"/>
    </location>
</feature>
<feature type="repeat" description="TPR" evidence="4">
    <location>
        <begin position="239"/>
        <end position="272"/>
    </location>
</feature>
<dbReference type="SMART" id="SM00028">
    <property type="entry name" value="TPR"/>
    <property type="match status" value="9"/>
</dbReference>
<keyword evidence="6" id="KW-0472">Membrane</keyword>
<feature type="transmembrane region" description="Helical" evidence="6">
    <location>
        <begin position="483"/>
        <end position="506"/>
    </location>
</feature>
<dbReference type="InterPro" id="IPR052386">
    <property type="entry name" value="GPSM"/>
</dbReference>
<keyword evidence="4" id="KW-0802">TPR repeat</keyword>
<dbReference type="GO" id="GO:0001965">
    <property type="term" value="F:G-protein alpha-subunit binding"/>
    <property type="evidence" value="ECO:0007669"/>
    <property type="project" value="TreeGrafter"/>
</dbReference>
<dbReference type="STRING" id="1307839.L21SP5_03739"/>
<dbReference type="InterPro" id="IPR019734">
    <property type="entry name" value="TPR_rpt"/>
</dbReference>
<dbReference type="PATRIC" id="fig|1307839.3.peg.3997"/>
<protein>
    <submittedName>
        <fullName evidence="8">Transcriptional activator NprA</fullName>
    </submittedName>
</protein>
<dbReference type="Pfam" id="PF13424">
    <property type="entry name" value="TPR_12"/>
    <property type="match status" value="3"/>
</dbReference>
<comment type="subcellular location">
    <subcellularLocation>
        <location evidence="1">Cytoplasm</location>
    </subcellularLocation>
</comment>
<dbReference type="PANTHER" id="PTHR45954">
    <property type="entry name" value="LD33695P"/>
    <property type="match status" value="1"/>
</dbReference>
<feature type="repeat" description="TPR" evidence="4">
    <location>
        <begin position="279"/>
        <end position="312"/>
    </location>
</feature>
<evidence type="ECO:0000256" key="1">
    <source>
        <dbReference type="ARBA" id="ARBA00004496"/>
    </source>
</evidence>
<dbReference type="PROSITE" id="PS50005">
    <property type="entry name" value="TPR"/>
    <property type="match status" value="7"/>
</dbReference>
<dbReference type="Pfam" id="PF07228">
    <property type="entry name" value="SpoIIE"/>
    <property type="match status" value="1"/>
</dbReference>
<dbReference type="InterPro" id="IPR011990">
    <property type="entry name" value="TPR-like_helical_dom_sf"/>
</dbReference>
<feature type="coiled-coil region" evidence="5">
    <location>
        <begin position="125"/>
        <end position="152"/>
    </location>
</feature>
<accession>A0A0S2I4J6</accession>
<keyword evidence="5" id="KW-0175">Coiled coil</keyword>
<dbReference type="InterPro" id="IPR036457">
    <property type="entry name" value="PPM-type-like_dom_sf"/>
</dbReference>
<feature type="domain" description="PPM-type phosphatase" evidence="7">
    <location>
        <begin position="602"/>
        <end position="840"/>
    </location>
</feature>
<dbReference type="Pfam" id="PF13181">
    <property type="entry name" value="TPR_8"/>
    <property type="match status" value="1"/>
</dbReference>
<dbReference type="SUPFAM" id="SSF48452">
    <property type="entry name" value="TPR-like"/>
    <property type="match status" value="2"/>
</dbReference>
<dbReference type="Gene3D" id="3.60.40.10">
    <property type="entry name" value="PPM-type phosphatase domain"/>
    <property type="match status" value="1"/>
</dbReference>
<dbReference type="PANTHER" id="PTHR45954:SF1">
    <property type="entry name" value="LD33695P"/>
    <property type="match status" value="1"/>
</dbReference>
<dbReference type="KEGG" id="blq:L21SP5_03739"/>
<keyword evidence="3" id="KW-0677">Repeat</keyword>
<evidence type="ECO:0000313" key="8">
    <source>
        <dbReference type="EMBL" id="ALO17336.1"/>
    </source>
</evidence>
<feature type="repeat" description="TPR" evidence="4">
    <location>
        <begin position="359"/>
        <end position="392"/>
    </location>
</feature>
<keyword evidence="9" id="KW-1185">Reference proteome</keyword>
<dbReference type="SMART" id="SM00331">
    <property type="entry name" value="PP2C_SIG"/>
    <property type="match status" value="1"/>
</dbReference>
<dbReference type="RefSeq" id="WP_169792624.1">
    <property type="nucleotide sequence ID" value="NZ_CP013118.1"/>
</dbReference>
<organism evidence="8 9">
    <name type="scientific">Salinivirga cyanobacteriivorans</name>
    <dbReference type="NCBI Taxonomy" id="1307839"/>
    <lineage>
        <taxon>Bacteria</taxon>
        <taxon>Pseudomonadati</taxon>
        <taxon>Bacteroidota</taxon>
        <taxon>Bacteroidia</taxon>
        <taxon>Bacteroidales</taxon>
        <taxon>Salinivirgaceae</taxon>
        <taxon>Salinivirga</taxon>
    </lineage>
</organism>
<dbReference type="GO" id="GO:0005938">
    <property type="term" value="C:cell cortex"/>
    <property type="evidence" value="ECO:0007669"/>
    <property type="project" value="TreeGrafter"/>
</dbReference>
<feature type="coiled-coil region" evidence="5">
    <location>
        <begin position="434"/>
        <end position="482"/>
    </location>
</feature>
<evidence type="ECO:0000256" key="6">
    <source>
        <dbReference type="SAM" id="Phobius"/>
    </source>
</evidence>
<feature type="repeat" description="TPR" evidence="4">
    <location>
        <begin position="399"/>
        <end position="432"/>
    </location>
</feature>
<dbReference type="PROSITE" id="PS50293">
    <property type="entry name" value="TPR_REGION"/>
    <property type="match status" value="3"/>
</dbReference>
<proteinExistence type="predicted"/>
<evidence type="ECO:0000256" key="3">
    <source>
        <dbReference type="ARBA" id="ARBA00022737"/>
    </source>
</evidence>
<feature type="repeat" description="TPR" evidence="4">
    <location>
        <begin position="199"/>
        <end position="232"/>
    </location>
</feature>
<dbReference type="GO" id="GO:0005092">
    <property type="term" value="F:GDP-dissociation inhibitor activity"/>
    <property type="evidence" value="ECO:0007669"/>
    <property type="project" value="TreeGrafter"/>
</dbReference>
<dbReference type="EMBL" id="CP013118">
    <property type="protein sequence ID" value="ALO17336.1"/>
    <property type="molecule type" value="Genomic_DNA"/>
</dbReference>
<evidence type="ECO:0000256" key="5">
    <source>
        <dbReference type="SAM" id="Coils"/>
    </source>
</evidence>
<evidence type="ECO:0000256" key="4">
    <source>
        <dbReference type="PROSITE-ProRule" id="PRU00339"/>
    </source>
</evidence>
<dbReference type="AlphaFoldDB" id="A0A0S2I4J6"/>
<feature type="coiled-coil region" evidence="5">
    <location>
        <begin position="509"/>
        <end position="571"/>
    </location>
</feature>
<gene>
    <name evidence="8" type="primary">nprA</name>
    <name evidence="8" type="ORF">L21SP5_03739</name>
</gene>
<feature type="repeat" description="TPR" evidence="4">
    <location>
        <begin position="319"/>
        <end position="352"/>
    </location>
</feature>
<dbReference type="InterPro" id="IPR001932">
    <property type="entry name" value="PPM-type_phosphatase-like_dom"/>
</dbReference>
<name>A0A0S2I4J6_9BACT</name>
<evidence type="ECO:0000313" key="9">
    <source>
        <dbReference type="Proteomes" id="UP000064893"/>
    </source>
</evidence>
<dbReference type="Gene3D" id="1.25.40.10">
    <property type="entry name" value="Tetratricopeptide repeat domain"/>
    <property type="match status" value="3"/>
</dbReference>
<keyword evidence="6" id="KW-1133">Transmembrane helix</keyword>
<reference evidence="8 9" key="1">
    <citation type="submission" date="2015-11" db="EMBL/GenBank/DDBJ databases">
        <title>Description and complete genome sequence of a novel strain predominating in hypersaline microbial mats and representing a new family of the Bacteriodetes phylum.</title>
        <authorList>
            <person name="Spring S."/>
            <person name="Bunk B."/>
            <person name="Sproer C."/>
            <person name="Klenk H.-P."/>
        </authorList>
    </citation>
    <scope>NUCLEOTIDE SEQUENCE [LARGE SCALE GENOMIC DNA]</scope>
    <source>
        <strain evidence="8 9">L21-Spi-D4</strain>
    </source>
</reference>
<keyword evidence="2" id="KW-0963">Cytoplasm</keyword>
<dbReference type="Proteomes" id="UP000064893">
    <property type="component" value="Chromosome"/>
</dbReference>
<keyword evidence="6" id="KW-0812">Transmembrane</keyword>
<evidence type="ECO:0000256" key="2">
    <source>
        <dbReference type="ARBA" id="ARBA00022490"/>
    </source>
</evidence>